<evidence type="ECO:0000313" key="1">
    <source>
        <dbReference type="EMBL" id="NKC30116.1"/>
    </source>
</evidence>
<comment type="caution">
    <text evidence="1">The sequence shown here is derived from an EMBL/GenBank/DDBJ whole genome shotgun (WGS) entry which is preliminary data.</text>
</comment>
<protein>
    <recommendedName>
        <fullName evidence="3">Phytoene synthase</fullName>
    </recommendedName>
</protein>
<dbReference type="Proteomes" id="UP000787635">
    <property type="component" value="Unassembled WGS sequence"/>
</dbReference>
<reference evidence="1 2" key="1">
    <citation type="submission" date="2020-03" db="EMBL/GenBank/DDBJ databases">
        <title>Roseomonas selenitidurans sp. nov. isolated from urban soil.</title>
        <authorList>
            <person name="Liu H."/>
        </authorList>
    </citation>
    <scope>NUCLEOTIDE SEQUENCE [LARGE SCALE GENOMIC DNA]</scope>
    <source>
        <strain evidence="1 2">BU-1</strain>
    </source>
</reference>
<dbReference type="EMBL" id="JAAVNE010000005">
    <property type="protein sequence ID" value="NKC30116.1"/>
    <property type="molecule type" value="Genomic_DNA"/>
</dbReference>
<sequence>AALPPAALPAVLPVVLAARDLRRLAAGRATPAPRRLGDRLALVAAGLRGRI</sequence>
<organism evidence="1 2">
    <name type="scientific">Falsiroseomonas selenitidurans</name>
    <dbReference type="NCBI Taxonomy" id="2716335"/>
    <lineage>
        <taxon>Bacteria</taxon>
        <taxon>Pseudomonadati</taxon>
        <taxon>Pseudomonadota</taxon>
        <taxon>Alphaproteobacteria</taxon>
        <taxon>Acetobacterales</taxon>
        <taxon>Roseomonadaceae</taxon>
        <taxon>Falsiroseomonas</taxon>
    </lineage>
</organism>
<gene>
    <name evidence="1" type="ORF">HEQ75_04525</name>
</gene>
<name>A0ABX1DZ16_9PROT</name>
<keyword evidence="2" id="KW-1185">Reference proteome</keyword>
<accession>A0ABX1DZ16</accession>
<evidence type="ECO:0000313" key="2">
    <source>
        <dbReference type="Proteomes" id="UP000787635"/>
    </source>
</evidence>
<evidence type="ECO:0008006" key="3">
    <source>
        <dbReference type="Google" id="ProtNLM"/>
    </source>
</evidence>
<proteinExistence type="predicted"/>
<feature type="non-terminal residue" evidence="1">
    <location>
        <position position="1"/>
    </location>
</feature>